<dbReference type="GeneID" id="80005685"/>
<gene>
    <name evidence="1" type="primary">75</name>
    <name evidence="1" type="ORF">PBI_JAYDEN_75</name>
</gene>
<dbReference type="KEGG" id="vg:80005685"/>
<keyword evidence="2" id="KW-1185">Reference proteome</keyword>
<accession>A0A649VSV6</accession>
<evidence type="ECO:0000313" key="1">
    <source>
        <dbReference type="EMBL" id="QGJ95294.1"/>
    </source>
</evidence>
<protein>
    <submittedName>
        <fullName evidence="1">Uncharacterized protein</fullName>
    </submittedName>
</protein>
<evidence type="ECO:0000313" key="2">
    <source>
        <dbReference type="Proteomes" id="UP000422411"/>
    </source>
</evidence>
<dbReference type="Proteomes" id="UP000422411">
    <property type="component" value="Segment"/>
</dbReference>
<proteinExistence type="predicted"/>
<dbReference type="EMBL" id="MN586042">
    <property type="protein sequence ID" value="QGJ95294.1"/>
    <property type="molecule type" value="Genomic_DNA"/>
</dbReference>
<dbReference type="RefSeq" id="YP_010752011.1">
    <property type="nucleotide sequence ID" value="NC_073375.1"/>
</dbReference>
<name>A0A649VSV6_9CAUD</name>
<reference evidence="1 2" key="1">
    <citation type="submission" date="2019-10" db="EMBL/GenBank/DDBJ databases">
        <authorList>
            <person name="Zack K.M."/>
            <person name="Garlena R.A."/>
            <person name="Russell D.A."/>
            <person name="Pope W.H."/>
            <person name="Jacobs-Sera D."/>
            <person name="Hatfull G.F."/>
        </authorList>
    </citation>
    <scope>NUCLEOTIDE SEQUENCE [LARGE SCALE GENOMIC DNA]</scope>
</reference>
<organism evidence="1 2">
    <name type="scientific">Microbacterium phage Jayden</name>
    <dbReference type="NCBI Taxonomy" id="2656550"/>
    <lineage>
        <taxon>Viruses</taxon>
        <taxon>Duplodnaviria</taxon>
        <taxon>Heunggongvirae</taxon>
        <taxon>Uroviricota</taxon>
        <taxon>Caudoviricetes</taxon>
        <taxon>Hodgkinviridae</taxon>
        <taxon>Metamorphoovirus</taxon>
        <taxon>Metamorphoovirus jayden</taxon>
    </lineage>
</organism>
<sequence>MTIDLNARGFAIVRPQEPDDRGERESVAWFPLESEAEAREFAEEGGFDIIEDAPHPLSGQSW</sequence>